<gene>
    <name evidence="2" type="ORF">NCGR_LOCUS60288</name>
</gene>
<dbReference type="EMBL" id="CAJGYO010000018">
    <property type="protein sequence ID" value="CAD6336190.1"/>
    <property type="molecule type" value="Genomic_DNA"/>
</dbReference>
<dbReference type="Gene3D" id="2.170.270.10">
    <property type="entry name" value="SET domain"/>
    <property type="match status" value="1"/>
</dbReference>
<protein>
    <recommendedName>
        <fullName evidence="1">SET domain-containing protein</fullName>
    </recommendedName>
</protein>
<dbReference type="SUPFAM" id="SSF82199">
    <property type="entry name" value="SET domain"/>
    <property type="match status" value="1"/>
</dbReference>
<dbReference type="OrthoDB" id="5945798at2759"/>
<keyword evidence="3" id="KW-1185">Reference proteome</keyword>
<dbReference type="Pfam" id="PF00856">
    <property type="entry name" value="SET"/>
    <property type="match status" value="1"/>
</dbReference>
<dbReference type="CDD" id="cd08161">
    <property type="entry name" value="SET"/>
    <property type="match status" value="1"/>
</dbReference>
<name>A0A811S429_9POAL</name>
<evidence type="ECO:0000313" key="2">
    <source>
        <dbReference type="EMBL" id="CAD6336190.1"/>
    </source>
</evidence>
<dbReference type="PANTHER" id="PTHR47436">
    <property type="entry name" value="HISTONE-LYSINE N-METHYLTRANSFERASE ATXR2"/>
    <property type="match status" value="1"/>
</dbReference>
<dbReference type="InterPro" id="IPR046341">
    <property type="entry name" value="SET_dom_sf"/>
</dbReference>
<accession>A0A811S429</accession>
<feature type="domain" description="SET" evidence="1">
    <location>
        <begin position="1"/>
        <end position="36"/>
    </location>
</feature>
<dbReference type="InterPro" id="IPR044237">
    <property type="entry name" value="ATXR2-like"/>
</dbReference>
<proteinExistence type="predicted"/>
<organism evidence="2 3">
    <name type="scientific">Miscanthus lutarioriparius</name>
    <dbReference type="NCBI Taxonomy" id="422564"/>
    <lineage>
        <taxon>Eukaryota</taxon>
        <taxon>Viridiplantae</taxon>
        <taxon>Streptophyta</taxon>
        <taxon>Embryophyta</taxon>
        <taxon>Tracheophyta</taxon>
        <taxon>Spermatophyta</taxon>
        <taxon>Magnoliopsida</taxon>
        <taxon>Liliopsida</taxon>
        <taxon>Poales</taxon>
        <taxon>Poaceae</taxon>
        <taxon>PACMAD clade</taxon>
        <taxon>Panicoideae</taxon>
        <taxon>Andropogonodae</taxon>
        <taxon>Andropogoneae</taxon>
        <taxon>Saccharinae</taxon>
        <taxon>Miscanthus</taxon>
    </lineage>
</organism>
<sequence>MNHSCCPNAKAFKRDENKDGHAVIIALTPISKDEELKAIAAARWLLVEILKANWCTDLCSGGNLPDLAIHAARGLIDGNYLILVALLASARSFLLSSSGKHEAGSPAVVGFSVLCSVPLADINAGMPLVGFTRDSRTCVLTATDDQLDSAECFCTAPRTFAERFNSS</sequence>
<evidence type="ECO:0000313" key="3">
    <source>
        <dbReference type="Proteomes" id="UP000604825"/>
    </source>
</evidence>
<dbReference type="Proteomes" id="UP000604825">
    <property type="component" value="Unassembled WGS sequence"/>
</dbReference>
<reference evidence="2" key="1">
    <citation type="submission" date="2020-10" db="EMBL/GenBank/DDBJ databases">
        <authorList>
            <person name="Han B."/>
            <person name="Lu T."/>
            <person name="Zhao Q."/>
            <person name="Huang X."/>
            <person name="Zhao Y."/>
        </authorList>
    </citation>
    <scope>NUCLEOTIDE SEQUENCE</scope>
</reference>
<comment type="caution">
    <text evidence="2">The sequence shown here is derived from an EMBL/GenBank/DDBJ whole genome shotgun (WGS) entry which is preliminary data.</text>
</comment>
<evidence type="ECO:0000259" key="1">
    <source>
        <dbReference type="Pfam" id="PF00856"/>
    </source>
</evidence>
<dbReference type="AlphaFoldDB" id="A0A811S429"/>
<dbReference type="InterPro" id="IPR001214">
    <property type="entry name" value="SET_dom"/>
</dbReference>
<dbReference type="GO" id="GO:0008168">
    <property type="term" value="F:methyltransferase activity"/>
    <property type="evidence" value="ECO:0007669"/>
    <property type="project" value="InterPro"/>
</dbReference>
<dbReference type="PANTHER" id="PTHR47436:SF1">
    <property type="entry name" value="SET DOMAIN-CONTAINING PROTEIN"/>
    <property type="match status" value="1"/>
</dbReference>